<dbReference type="RefSeq" id="WP_143915762.1">
    <property type="nucleotide sequence ID" value="NZ_CANMIK010000008.1"/>
</dbReference>
<dbReference type="InterPro" id="IPR032508">
    <property type="entry name" value="FecR_C"/>
</dbReference>
<dbReference type="PANTHER" id="PTHR30273">
    <property type="entry name" value="PERIPLASMIC SIGNAL SENSOR AND SIGMA FACTOR ACTIVATOR FECR-RELATED"/>
    <property type="match status" value="1"/>
</dbReference>
<dbReference type="PIRSF" id="PIRSF018266">
    <property type="entry name" value="FecR"/>
    <property type="match status" value="1"/>
</dbReference>
<dbReference type="InterPro" id="IPR012373">
    <property type="entry name" value="Ferrdict_sens_TM"/>
</dbReference>
<dbReference type="OrthoDB" id="1097347at2"/>
<dbReference type="AlphaFoldDB" id="A0A554VP76"/>
<feature type="domain" description="Protein FecR C-terminal" evidence="3">
    <location>
        <begin position="233"/>
        <end position="280"/>
    </location>
</feature>
<protein>
    <submittedName>
        <fullName evidence="4">DUF4974 domain-containing protein</fullName>
    </submittedName>
</protein>
<feature type="domain" description="FecR protein" evidence="2">
    <location>
        <begin position="100"/>
        <end position="190"/>
    </location>
</feature>
<dbReference type="Gene3D" id="2.60.120.1440">
    <property type="match status" value="1"/>
</dbReference>
<comment type="caution">
    <text evidence="4">The sequence shown here is derived from an EMBL/GenBank/DDBJ whole genome shotgun (WGS) entry which is preliminary data.</text>
</comment>
<evidence type="ECO:0000313" key="5">
    <source>
        <dbReference type="Proteomes" id="UP000318833"/>
    </source>
</evidence>
<reference evidence="4 5" key="1">
    <citation type="submission" date="2019-07" db="EMBL/GenBank/DDBJ databases">
        <title>The draft genome sequence of Aquimarina algiphila M91.</title>
        <authorList>
            <person name="Meng X."/>
        </authorList>
    </citation>
    <scope>NUCLEOTIDE SEQUENCE [LARGE SCALE GENOMIC DNA]</scope>
    <source>
        <strain evidence="4 5">M91</strain>
    </source>
</reference>
<accession>A0A554VP76</accession>
<dbReference type="Pfam" id="PF04773">
    <property type="entry name" value="FecR"/>
    <property type="match status" value="1"/>
</dbReference>
<organism evidence="4 5">
    <name type="scientific">Aquimarina algiphila</name>
    <dbReference type="NCBI Taxonomy" id="2047982"/>
    <lineage>
        <taxon>Bacteria</taxon>
        <taxon>Pseudomonadati</taxon>
        <taxon>Bacteroidota</taxon>
        <taxon>Flavobacteriia</taxon>
        <taxon>Flavobacteriales</taxon>
        <taxon>Flavobacteriaceae</taxon>
        <taxon>Aquimarina</taxon>
    </lineage>
</organism>
<feature type="transmembrane region" description="Helical" evidence="1">
    <location>
        <begin position="76"/>
        <end position="94"/>
    </location>
</feature>
<dbReference type="Proteomes" id="UP000318833">
    <property type="component" value="Unassembled WGS sequence"/>
</dbReference>
<gene>
    <name evidence="4" type="ORF">FOF46_05565</name>
</gene>
<dbReference type="InterPro" id="IPR006860">
    <property type="entry name" value="FecR"/>
</dbReference>
<keyword evidence="1" id="KW-1133">Transmembrane helix</keyword>
<dbReference type="EMBL" id="VLNR01000008">
    <property type="protein sequence ID" value="TSE10210.1"/>
    <property type="molecule type" value="Genomic_DNA"/>
</dbReference>
<dbReference type="Pfam" id="PF16344">
    <property type="entry name" value="FecR_C"/>
    <property type="match status" value="1"/>
</dbReference>
<dbReference type="PANTHER" id="PTHR30273:SF2">
    <property type="entry name" value="PROTEIN FECR"/>
    <property type="match status" value="1"/>
</dbReference>
<name>A0A554VP76_9FLAO</name>
<sequence length="301" mass="34355">MEKYESDETFIARWVAGELSEEELSEFKKSEAYQGFHRINEISQNFKAPPVDHRQSLIKTKEKITFGKKTKPTYTTWYAVAASIVIILGVFGLFKSTKSYTTSYGEQLAVTLPDGSTIQLNADSEVTHKRFFWLNNRNVSLKGEAYFEVEKGEGFAVETTYGTISVLGTKFNIRARSKSFELNCYEGVVRFDKLVTEEHRILKKDDRIIISDDKLVDQKTKENIPNWMNGISIFKGAPLHEVLDEIRIQYNITFQVNNADLSRLFTGSFLHNDLEKALKSTLAPMGILYTLSEDKTVVSLQ</sequence>
<evidence type="ECO:0000259" key="3">
    <source>
        <dbReference type="Pfam" id="PF16344"/>
    </source>
</evidence>
<evidence type="ECO:0000256" key="1">
    <source>
        <dbReference type="SAM" id="Phobius"/>
    </source>
</evidence>
<dbReference type="Gene3D" id="3.55.50.30">
    <property type="match status" value="1"/>
</dbReference>
<evidence type="ECO:0000259" key="2">
    <source>
        <dbReference type="Pfam" id="PF04773"/>
    </source>
</evidence>
<proteinExistence type="predicted"/>
<keyword evidence="1" id="KW-0812">Transmembrane</keyword>
<dbReference type="GO" id="GO:0016989">
    <property type="term" value="F:sigma factor antagonist activity"/>
    <property type="evidence" value="ECO:0007669"/>
    <property type="project" value="TreeGrafter"/>
</dbReference>
<keyword evidence="5" id="KW-1185">Reference proteome</keyword>
<keyword evidence="1" id="KW-0472">Membrane</keyword>
<evidence type="ECO:0000313" key="4">
    <source>
        <dbReference type="EMBL" id="TSE10210.1"/>
    </source>
</evidence>